<evidence type="ECO:0000313" key="2">
    <source>
        <dbReference type="Proteomes" id="UP000012015"/>
    </source>
</evidence>
<name>M7NBE0_9MICC</name>
<reference evidence="1 2" key="1">
    <citation type="journal article" date="2013" name="Genome Announc.">
        <title>Draft Genome Sequence of Arthrobacter gangotriensis Strain Lz1yT, Isolated from a Penguin Rookery Soil Sample Collected in Antarctica, near the Indian Station Dakshin Gangotri.</title>
        <authorList>
            <person name="Shivaji S."/>
            <person name="Ara S."/>
            <person name="Bandi S."/>
            <person name="Singh A."/>
            <person name="Kumar Pinnaka A."/>
        </authorList>
    </citation>
    <scope>NUCLEOTIDE SEQUENCE [LARGE SCALE GENOMIC DNA]</scope>
    <source>
        <strain evidence="1 2">Lz1y</strain>
    </source>
</reference>
<dbReference type="AlphaFoldDB" id="M7NBE0"/>
<organism evidence="1 2">
    <name type="scientific">Paeniglutamicibacter gangotriensis Lz1y</name>
    <dbReference type="NCBI Taxonomy" id="1276920"/>
    <lineage>
        <taxon>Bacteria</taxon>
        <taxon>Bacillati</taxon>
        <taxon>Actinomycetota</taxon>
        <taxon>Actinomycetes</taxon>
        <taxon>Micrococcales</taxon>
        <taxon>Micrococcaceae</taxon>
        <taxon>Paeniglutamicibacter</taxon>
    </lineage>
</organism>
<gene>
    <name evidence="1" type="ORF">ADIAG_01114</name>
</gene>
<proteinExistence type="predicted"/>
<sequence length="33" mass="3467">MPGGFCPVVARKASVFFAVFGYDAISTAAEKQT</sequence>
<protein>
    <submittedName>
        <fullName evidence="1">Uncharacterized protein</fullName>
    </submittedName>
</protein>
<keyword evidence="2" id="KW-1185">Reference proteome</keyword>
<accession>M7NBE0</accession>
<dbReference type="STRING" id="1276920.ADIAG_01114"/>
<evidence type="ECO:0000313" key="1">
    <source>
        <dbReference type="EMBL" id="EMQ99124.1"/>
    </source>
</evidence>
<dbReference type="EMBL" id="AOCK01000003">
    <property type="protein sequence ID" value="EMQ99124.1"/>
    <property type="molecule type" value="Genomic_DNA"/>
</dbReference>
<dbReference type="Proteomes" id="UP000012015">
    <property type="component" value="Unassembled WGS sequence"/>
</dbReference>
<comment type="caution">
    <text evidence="1">The sequence shown here is derived from an EMBL/GenBank/DDBJ whole genome shotgun (WGS) entry which is preliminary data.</text>
</comment>